<dbReference type="Gene3D" id="3.40.50.300">
    <property type="entry name" value="P-loop containing nucleotide triphosphate hydrolases"/>
    <property type="match status" value="1"/>
</dbReference>
<dbReference type="Proteomes" id="UP000220527">
    <property type="component" value="Unassembled WGS sequence"/>
</dbReference>
<protein>
    <recommendedName>
        <fullName evidence="1">AAA domain-containing protein</fullName>
    </recommendedName>
</protein>
<reference evidence="3" key="1">
    <citation type="submission" date="2017-08" db="EMBL/GenBank/DDBJ databases">
        <authorList>
            <person name="Grouzdev D.S."/>
            <person name="Gaisin V.A."/>
            <person name="Rysina M.S."/>
            <person name="Gorlenko V.M."/>
        </authorList>
    </citation>
    <scope>NUCLEOTIDE SEQUENCE [LARGE SCALE GENOMIC DNA]</scope>
    <source>
        <strain evidence="3">Kir15-3F</strain>
    </source>
</reference>
<evidence type="ECO:0000259" key="1">
    <source>
        <dbReference type="Pfam" id="PF13614"/>
    </source>
</evidence>
<gene>
    <name evidence="2" type="ORF">CJ255_12475</name>
</gene>
<dbReference type="SUPFAM" id="SSF52540">
    <property type="entry name" value="P-loop containing nucleoside triphosphate hydrolases"/>
    <property type="match status" value="1"/>
</dbReference>
<organism evidence="2 3">
    <name type="scientific">Candidatus Viridilinea mediisalina</name>
    <dbReference type="NCBI Taxonomy" id="2024553"/>
    <lineage>
        <taxon>Bacteria</taxon>
        <taxon>Bacillati</taxon>
        <taxon>Chloroflexota</taxon>
        <taxon>Chloroflexia</taxon>
        <taxon>Chloroflexales</taxon>
        <taxon>Chloroflexineae</taxon>
        <taxon>Oscillochloridaceae</taxon>
        <taxon>Candidatus Viridilinea</taxon>
    </lineage>
</organism>
<proteinExistence type="predicted"/>
<dbReference type="InterPro" id="IPR025669">
    <property type="entry name" value="AAA_dom"/>
</dbReference>
<dbReference type="Pfam" id="PF13614">
    <property type="entry name" value="AAA_31"/>
    <property type="match status" value="1"/>
</dbReference>
<sequence length="336" mass="36371">MKTIALFSHYGRIGSTTLLYHLAWMYAELGVRVLAVDLDPQAQLSSMLLDSDDLEAIWLTTARHQTTWGAIEPVFQQRAPLSEPAMHPITEHLALLVGDLAWAGVEGQLASAATQPPTVEDDALRLALALRQLLHDAAAQHDAQIILLDVASNTGILNRALLSVAEALVLPLAPNLAASQALPYLGATLQHWRPVWQQWSAAHTPALLPATPLRPLGYVVMHHAVRLDRPLHAADRWLAALPAAYRAALCPEAAPATSADVADDPLCLALLKPYRSLMDIAKEARKPMFLLKPADGALGNHGLAVHACYRDFRGLAQRIAAGKDNLLKRDTCAPNV</sequence>
<dbReference type="EMBL" id="NQWI01000054">
    <property type="protein sequence ID" value="PDW02717.1"/>
    <property type="molecule type" value="Genomic_DNA"/>
</dbReference>
<comment type="caution">
    <text evidence="2">The sequence shown here is derived from an EMBL/GenBank/DDBJ whole genome shotgun (WGS) entry which is preliminary data.</text>
</comment>
<evidence type="ECO:0000313" key="2">
    <source>
        <dbReference type="EMBL" id="PDW02717.1"/>
    </source>
</evidence>
<dbReference type="OrthoDB" id="9815116at2"/>
<dbReference type="InterPro" id="IPR027417">
    <property type="entry name" value="P-loop_NTPase"/>
</dbReference>
<feature type="domain" description="AAA" evidence="1">
    <location>
        <begin position="1"/>
        <end position="190"/>
    </location>
</feature>
<evidence type="ECO:0000313" key="3">
    <source>
        <dbReference type="Proteomes" id="UP000220527"/>
    </source>
</evidence>
<dbReference type="AlphaFoldDB" id="A0A2A6RI09"/>
<dbReference type="PANTHER" id="PTHR13696">
    <property type="entry name" value="P-LOOP CONTAINING NUCLEOSIDE TRIPHOSPHATE HYDROLASE"/>
    <property type="match status" value="1"/>
</dbReference>
<dbReference type="RefSeq" id="WP_097644432.1">
    <property type="nucleotide sequence ID" value="NZ_NQWI01000054.1"/>
</dbReference>
<keyword evidence="3" id="KW-1185">Reference proteome</keyword>
<accession>A0A2A6RI09</accession>
<dbReference type="InterPro" id="IPR050678">
    <property type="entry name" value="DNA_Partitioning_ATPase"/>
</dbReference>
<dbReference type="PANTHER" id="PTHR13696:SF99">
    <property type="entry name" value="COBYRINIC ACID AC-DIAMIDE SYNTHASE"/>
    <property type="match status" value="1"/>
</dbReference>
<name>A0A2A6RI09_9CHLR</name>